<dbReference type="SMART" id="SM00448">
    <property type="entry name" value="REC"/>
    <property type="match status" value="1"/>
</dbReference>
<name>C6BUC0_MARSD</name>
<dbReference type="PROSITE" id="PS50890">
    <property type="entry name" value="PUA"/>
    <property type="match status" value="1"/>
</dbReference>
<proteinExistence type="predicted"/>
<feature type="domain" description="Response regulatory" evidence="3">
    <location>
        <begin position="6"/>
        <end position="120"/>
    </location>
</feature>
<dbReference type="Pfam" id="PF00072">
    <property type="entry name" value="Response_reg"/>
    <property type="match status" value="1"/>
</dbReference>
<dbReference type="InterPro" id="IPR050595">
    <property type="entry name" value="Bact_response_regulator"/>
</dbReference>
<dbReference type="PROSITE" id="PS50110">
    <property type="entry name" value="RESPONSE_REGULATORY"/>
    <property type="match status" value="1"/>
</dbReference>
<dbReference type="AlphaFoldDB" id="C6BUC0"/>
<accession>C6BUC0</accession>
<evidence type="ECO:0000313" key="4">
    <source>
        <dbReference type="EMBL" id="ACS79929.1"/>
    </source>
</evidence>
<sequence length="141" mass="15687">MNSKGRILIVDDEDRFRESLKRILEKFGFDAVAVADGMAALHVLERGEVDVVLLDSNMPNLPGEDVFTIIKKHGIAVEIILLTGFPIIENALKMMRNGVFDYLAKPVSIEQLLSVIGLAVENKRIRNWDTGAVDILNNNVD</sequence>
<dbReference type="PANTHER" id="PTHR44591:SF3">
    <property type="entry name" value="RESPONSE REGULATORY DOMAIN-CONTAINING PROTEIN"/>
    <property type="match status" value="1"/>
</dbReference>
<dbReference type="STRING" id="526222.Desal_1868"/>
<keyword evidence="5" id="KW-1185">Reference proteome</keyword>
<evidence type="ECO:0000256" key="1">
    <source>
        <dbReference type="ARBA" id="ARBA00022553"/>
    </source>
</evidence>
<dbReference type="EMBL" id="CP001649">
    <property type="protein sequence ID" value="ACS79929.1"/>
    <property type="molecule type" value="Genomic_DNA"/>
</dbReference>
<evidence type="ECO:0000256" key="2">
    <source>
        <dbReference type="PROSITE-ProRule" id="PRU00169"/>
    </source>
</evidence>
<evidence type="ECO:0000259" key="3">
    <source>
        <dbReference type="PROSITE" id="PS50110"/>
    </source>
</evidence>
<dbReference type="InterPro" id="IPR001789">
    <property type="entry name" value="Sig_transdc_resp-reg_receiver"/>
</dbReference>
<dbReference type="HOGENOM" id="CLU_000445_69_8_7"/>
<feature type="modified residue" description="4-aspartylphosphate" evidence="2">
    <location>
        <position position="55"/>
    </location>
</feature>
<dbReference type="KEGG" id="dsa:Desal_1868"/>
<dbReference type="RefSeq" id="WP_015851745.1">
    <property type="nucleotide sequence ID" value="NC_012881.1"/>
</dbReference>
<gene>
    <name evidence="4" type="ordered locus">Desal_1868</name>
</gene>
<organism evidence="4 5">
    <name type="scientific">Maridesulfovibrio salexigens (strain ATCC 14822 / DSM 2638 / NCIMB 8403 / VKM B-1763)</name>
    <name type="common">Desulfovibrio salexigens</name>
    <dbReference type="NCBI Taxonomy" id="526222"/>
    <lineage>
        <taxon>Bacteria</taxon>
        <taxon>Pseudomonadati</taxon>
        <taxon>Thermodesulfobacteriota</taxon>
        <taxon>Desulfovibrionia</taxon>
        <taxon>Desulfovibrionales</taxon>
        <taxon>Desulfovibrionaceae</taxon>
        <taxon>Maridesulfovibrio</taxon>
    </lineage>
</organism>
<protein>
    <submittedName>
        <fullName evidence="4">Response regulator receiver protein</fullName>
    </submittedName>
</protein>
<dbReference type="PANTHER" id="PTHR44591">
    <property type="entry name" value="STRESS RESPONSE REGULATOR PROTEIN 1"/>
    <property type="match status" value="1"/>
</dbReference>
<dbReference type="GO" id="GO:0000160">
    <property type="term" value="P:phosphorelay signal transduction system"/>
    <property type="evidence" value="ECO:0007669"/>
    <property type="project" value="InterPro"/>
</dbReference>
<dbReference type="OrthoDB" id="9800029at2"/>
<dbReference type="SUPFAM" id="SSF52172">
    <property type="entry name" value="CheY-like"/>
    <property type="match status" value="1"/>
</dbReference>
<dbReference type="InterPro" id="IPR011006">
    <property type="entry name" value="CheY-like_superfamily"/>
</dbReference>
<evidence type="ECO:0000313" key="5">
    <source>
        <dbReference type="Proteomes" id="UP000002601"/>
    </source>
</evidence>
<dbReference type="eggNOG" id="COG2204">
    <property type="taxonomic scope" value="Bacteria"/>
</dbReference>
<dbReference type="Proteomes" id="UP000002601">
    <property type="component" value="Chromosome"/>
</dbReference>
<reference evidence="4 5" key="1">
    <citation type="submission" date="2009-06" db="EMBL/GenBank/DDBJ databases">
        <title>Complete sequence of Desulfovibrio salexigens DSM 2638.</title>
        <authorList>
            <consortium name="US DOE Joint Genome Institute"/>
            <person name="Lucas S."/>
            <person name="Copeland A."/>
            <person name="Lapidus A."/>
            <person name="Glavina del Rio T."/>
            <person name="Tice H."/>
            <person name="Bruce D."/>
            <person name="Goodwin L."/>
            <person name="Pitluck S."/>
            <person name="Munk A.C."/>
            <person name="Brettin T."/>
            <person name="Detter J.C."/>
            <person name="Han C."/>
            <person name="Tapia R."/>
            <person name="Larimer F."/>
            <person name="Land M."/>
            <person name="Hauser L."/>
            <person name="Kyrpides N."/>
            <person name="Anderson I."/>
            <person name="Wall J.D."/>
            <person name="Arkin A.P."/>
            <person name="Dehal P."/>
            <person name="Chivian D."/>
            <person name="Giles B."/>
            <person name="Hazen T.C."/>
        </authorList>
    </citation>
    <scope>NUCLEOTIDE SEQUENCE [LARGE SCALE GENOMIC DNA]</scope>
    <source>
        <strain evidence="5">ATCC 14822 / DSM 2638 / NCIMB 8403 / VKM B-1763</strain>
    </source>
</reference>
<dbReference type="Gene3D" id="3.40.50.2300">
    <property type="match status" value="1"/>
</dbReference>
<keyword evidence="1 2" id="KW-0597">Phosphoprotein</keyword>